<evidence type="ECO:0000256" key="2">
    <source>
        <dbReference type="ARBA" id="ARBA00022527"/>
    </source>
</evidence>
<evidence type="ECO:0000256" key="6">
    <source>
        <dbReference type="ARBA" id="ARBA00022840"/>
    </source>
</evidence>
<evidence type="ECO:0000256" key="4">
    <source>
        <dbReference type="ARBA" id="ARBA00022741"/>
    </source>
</evidence>
<evidence type="ECO:0000256" key="1">
    <source>
        <dbReference type="ARBA" id="ARBA00012513"/>
    </source>
</evidence>
<dbReference type="WBParaSite" id="SBAD_0000818201-mRNA-1">
    <property type="protein sequence ID" value="SBAD_0000818201-mRNA-1"/>
    <property type="gene ID" value="SBAD_0000818201"/>
</dbReference>
<dbReference type="EC" id="2.7.11.1" evidence="1"/>
<evidence type="ECO:0000256" key="9">
    <source>
        <dbReference type="SAM" id="MobiDB-lite"/>
    </source>
</evidence>
<sequence length="653" mass="72984">LREVVNIFCDVCGAVARLHQCQSPVIHRDLKVENLLLDETKTCLLCDFGSATTRVLSSVTHSYNVVEDEVTRFTTLSYRSPEMVDIYSGHPITTKSDIWALGVLLYKLCYFTLPFNESAFAIQNASFSFPSEPAYPPELRALIFYMLDPDCSRRPDIYQVAVLAFQLAERECTIKNLSNSEVSDFPTLIQRMKASFENKRPSSSASSRHSVETHVHKSLGAAASTSVTPRQRPKPQQIPSPSLQFPVDSHVSWKSSTDDVSSSKCTSGFSNSAGPFVVTVKVDEYHDDREGELKDHKTTVAIEQPFNEQTPHPPPPPPFQRTHRRNVSDPTVIQNFERSSRPYHSQQHVSSSSLPRNPFDIDDTIFGDRFDRLPRRRGSPSSTANVKSRESLVMTVDENDPFGTAPFKLSKDMARMKITSSKHSSEKVLHYRKLVEMDDVDMGVSKKCSVGTNDDIDSVGSATDLQARMEASSSSEYEEDGSVSVGDVEPDDFYPGSSHASHIDAGADQNLFTEPEIMGRCPLLTDENDAEDLEVPESMEMSLLSRRGAIEEKHTPVRDMTLNNDVFVNAPFLLASAPSRMSSAVSSALTIDRDRYRLRKNHNRLSDELELDFVRHPNVNVFDTDIAAREASAVSKKAAFINCSFQEDETFRL</sequence>
<dbReference type="InterPro" id="IPR011009">
    <property type="entry name" value="Kinase-like_dom_sf"/>
</dbReference>
<dbReference type="PROSITE" id="PS00108">
    <property type="entry name" value="PROTEIN_KINASE_ST"/>
    <property type="match status" value="1"/>
</dbReference>
<feature type="region of interest" description="Disordered" evidence="9">
    <location>
        <begin position="219"/>
        <end position="269"/>
    </location>
</feature>
<comment type="catalytic activity">
    <reaction evidence="8">
        <text>L-seryl-[protein] + ATP = O-phospho-L-seryl-[protein] + ADP + H(+)</text>
        <dbReference type="Rhea" id="RHEA:17989"/>
        <dbReference type="Rhea" id="RHEA-COMP:9863"/>
        <dbReference type="Rhea" id="RHEA-COMP:11604"/>
        <dbReference type="ChEBI" id="CHEBI:15378"/>
        <dbReference type="ChEBI" id="CHEBI:29999"/>
        <dbReference type="ChEBI" id="CHEBI:30616"/>
        <dbReference type="ChEBI" id="CHEBI:83421"/>
        <dbReference type="ChEBI" id="CHEBI:456216"/>
        <dbReference type="EC" id="2.7.11.1"/>
    </reaction>
</comment>
<keyword evidence="4" id="KW-0547">Nucleotide-binding</keyword>
<organism evidence="11">
    <name type="scientific">Soboliphyme baturini</name>
    <dbReference type="NCBI Taxonomy" id="241478"/>
    <lineage>
        <taxon>Eukaryota</taxon>
        <taxon>Metazoa</taxon>
        <taxon>Ecdysozoa</taxon>
        <taxon>Nematoda</taxon>
        <taxon>Enoplea</taxon>
        <taxon>Dorylaimia</taxon>
        <taxon>Dioctophymatida</taxon>
        <taxon>Dioctophymatoidea</taxon>
        <taxon>Soboliphymatidae</taxon>
        <taxon>Soboliphyme</taxon>
    </lineage>
</organism>
<dbReference type="GO" id="GO:0045747">
    <property type="term" value="P:positive regulation of Notch signaling pathway"/>
    <property type="evidence" value="ECO:0007669"/>
    <property type="project" value="TreeGrafter"/>
</dbReference>
<feature type="compositionally biased region" description="Low complexity" evidence="9">
    <location>
        <begin position="252"/>
        <end position="267"/>
    </location>
</feature>
<dbReference type="PROSITE" id="PS50011">
    <property type="entry name" value="PROTEIN_KINASE_DOM"/>
    <property type="match status" value="1"/>
</dbReference>
<dbReference type="GO" id="GO:2000369">
    <property type="term" value="P:regulation of clathrin-dependent endocytosis"/>
    <property type="evidence" value="ECO:0007669"/>
    <property type="project" value="TreeGrafter"/>
</dbReference>
<reference evidence="11" key="1">
    <citation type="submission" date="2016-06" db="UniProtKB">
        <authorList>
            <consortium name="WormBaseParasite"/>
        </authorList>
    </citation>
    <scope>IDENTIFICATION</scope>
</reference>
<dbReference type="Pfam" id="PF00069">
    <property type="entry name" value="Pkinase"/>
    <property type="match status" value="1"/>
</dbReference>
<evidence type="ECO:0000259" key="10">
    <source>
        <dbReference type="PROSITE" id="PS50011"/>
    </source>
</evidence>
<dbReference type="Gene3D" id="1.10.510.10">
    <property type="entry name" value="Transferase(Phosphotransferase) domain 1"/>
    <property type="match status" value="1"/>
</dbReference>
<evidence type="ECO:0000256" key="3">
    <source>
        <dbReference type="ARBA" id="ARBA00022679"/>
    </source>
</evidence>
<dbReference type="GO" id="GO:0005737">
    <property type="term" value="C:cytoplasm"/>
    <property type="evidence" value="ECO:0007669"/>
    <property type="project" value="TreeGrafter"/>
</dbReference>
<dbReference type="PANTHER" id="PTHR22967:SF57">
    <property type="entry name" value="AUXILIN, ISOFORM A-RELATED"/>
    <property type="match status" value="1"/>
</dbReference>
<keyword evidence="5" id="KW-0418">Kinase</keyword>
<evidence type="ECO:0000256" key="8">
    <source>
        <dbReference type="ARBA" id="ARBA00048679"/>
    </source>
</evidence>
<dbReference type="InterPro" id="IPR000719">
    <property type="entry name" value="Prot_kinase_dom"/>
</dbReference>
<comment type="catalytic activity">
    <reaction evidence="7">
        <text>L-threonyl-[protein] + ATP = O-phospho-L-threonyl-[protein] + ADP + H(+)</text>
        <dbReference type="Rhea" id="RHEA:46608"/>
        <dbReference type="Rhea" id="RHEA-COMP:11060"/>
        <dbReference type="Rhea" id="RHEA-COMP:11605"/>
        <dbReference type="ChEBI" id="CHEBI:15378"/>
        <dbReference type="ChEBI" id="CHEBI:30013"/>
        <dbReference type="ChEBI" id="CHEBI:30616"/>
        <dbReference type="ChEBI" id="CHEBI:61977"/>
        <dbReference type="ChEBI" id="CHEBI:456216"/>
        <dbReference type="EC" id="2.7.11.1"/>
    </reaction>
</comment>
<dbReference type="GO" id="GO:0004674">
    <property type="term" value="F:protein serine/threonine kinase activity"/>
    <property type="evidence" value="ECO:0007669"/>
    <property type="project" value="UniProtKB-KW"/>
</dbReference>
<proteinExistence type="predicted"/>
<feature type="region of interest" description="Disordered" evidence="9">
    <location>
        <begin position="337"/>
        <end position="360"/>
    </location>
</feature>
<keyword evidence="3" id="KW-0808">Transferase</keyword>
<keyword evidence="6" id="KW-0067">ATP-binding</keyword>
<dbReference type="AlphaFoldDB" id="A0A183IW92"/>
<name>A0A183IW92_9BILA</name>
<dbReference type="GO" id="GO:0035612">
    <property type="term" value="F:AP-2 adaptor complex binding"/>
    <property type="evidence" value="ECO:0007669"/>
    <property type="project" value="TreeGrafter"/>
</dbReference>
<feature type="domain" description="Protein kinase" evidence="10">
    <location>
        <begin position="1"/>
        <end position="166"/>
    </location>
</feature>
<evidence type="ECO:0000313" key="11">
    <source>
        <dbReference type="WBParaSite" id="SBAD_0000818201-mRNA-1"/>
    </source>
</evidence>
<feature type="compositionally biased region" description="Polar residues" evidence="9">
    <location>
        <begin position="337"/>
        <end position="355"/>
    </location>
</feature>
<feature type="region of interest" description="Disordered" evidence="9">
    <location>
        <begin position="304"/>
        <end position="325"/>
    </location>
</feature>
<evidence type="ECO:0000256" key="5">
    <source>
        <dbReference type="ARBA" id="ARBA00022777"/>
    </source>
</evidence>
<keyword evidence="2" id="KW-0723">Serine/threonine-protein kinase</keyword>
<dbReference type="SMART" id="SM00220">
    <property type="entry name" value="S_TKc"/>
    <property type="match status" value="1"/>
</dbReference>
<feature type="region of interest" description="Disordered" evidence="9">
    <location>
        <begin position="465"/>
        <end position="500"/>
    </location>
</feature>
<evidence type="ECO:0000256" key="7">
    <source>
        <dbReference type="ARBA" id="ARBA00047899"/>
    </source>
</evidence>
<dbReference type="SUPFAM" id="SSF56112">
    <property type="entry name" value="Protein kinase-like (PK-like)"/>
    <property type="match status" value="1"/>
</dbReference>
<dbReference type="PANTHER" id="PTHR22967">
    <property type="entry name" value="SERINE/THREONINE PROTEIN KINASE"/>
    <property type="match status" value="1"/>
</dbReference>
<protein>
    <recommendedName>
        <fullName evidence="1">non-specific serine/threonine protein kinase</fullName>
        <ecNumber evidence="1">2.7.11.1</ecNumber>
    </recommendedName>
</protein>
<dbReference type="InterPro" id="IPR008271">
    <property type="entry name" value="Ser/Thr_kinase_AS"/>
</dbReference>
<accession>A0A183IW92</accession>
<dbReference type="GO" id="GO:0005524">
    <property type="term" value="F:ATP binding"/>
    <property type="evidence" value="ECO:0007669"/>
    <property type="project" value="UniProtKB-KW"/>
</dbReference>